<feature type="repeat" description="ANK" evidence="3">
    <location>
        <begin position="74"/>
        <end position="106"/>
    </location>
</feature>
<dbReference type="OrthoDB" id="307232at2759"/>
<dbReference type="InterPro" id="IPR002110">
    <property type="entry name" value="Ankyrin_rpt"/>
</dbReference>
<name>A0A1R2AV32_9CILI</name>
<reference evidence="5 6" key="1">
    <citation type="submission" date="2016-11" db="EMBL/GenBank/DDBJ databases">
        <title>The macronuclear genome of Stentor coeruleus: a giant cell with tiny introns.</title>
        <authorList>
            <person name="Slabodnick M."/>
            <person name="Ruby J.G."/>
            <person name="Reiff S.B."/>
            <person name="Swart E.C."/>
            <person name="Gosai S."/>
            <person name="Prabakaran S."/>
            <person name="Witkowska E."/>
            <person name="Larue G.E."/>
            <person name="Fisher S."/>
            <person name="Freeman R.M."/>
            <person name="Gunawardena J."/>
            <person name="Chu W."/>
            <person name="Stover N.A."/>
            <person name="Gregory B.D."/>
            <person name="Nowacki M."/>
            <person name="Derisi J."/>
            <person name="Roy S.W."/>
            <person name="Marshall W.F."/>
            <person name="Sood P."/>
        </authorList>
    </citation>
    <scope>NUCLEOTIDE SEQUENCE [LARGE SCALE GENOMIC DNA]</scope>
    <source>
        <strain evidence="5">WM001</strain>
    </source>
</reference>
<accession>A0A1R2AV32</accession>
<dbReference type="Gene3D" id="1.10.150.50">
    <property type="entry name" value="Transcription Factor, Ets-1"/>
    <property type="match status" value="2"/>
</dbReference>
<dbReference type="Gene3D" id="1.25.40.20">
    <property type="entry name" value="Ankyrin repeat-containing domain"/>
    <property type="match status" value="1"/>
</dbReference>
<dbReference type="InterPro" id="IPR033635">
    <property type="entry name" value="ANKS1/Caskin"/>
</dbReference>
<dbReference type="Pfam" id="PF12796">
    <property type="entry name" value="Ank_2"/>
    <property type="match status" value="1"/>
</dbReference>
<feature type="repeat" description="ANK" evidence="3">
    <location>
        <begin position="41"/>
        <end position="73"/>
    </location>
</feature>
<evidence type="ECO:0000256" key="3">
    <source>
        <dbReference type="PROSITE-ProRule" id="PRU00023"/>
    </source>
</evidence>
<dbReference type="Proteomes" id="UP000187209">
    <property type="component" value="Unassembled WGS sequence"/>
</dbReference>
<evidence type="ECO:0000259" key="4">
    <source>
        <dbReference type="PROSITE" id="PS50105"/>
    </source>
</evidence>
<evidence type="ECO:0000256" key="1">
    <source>
        <dbReference type="ARBA" id="ARBA00022737"/>
    </source>
</evidence>
<evidence type="ECO:0000313" key="6">
    <source>
        <dbReference type="Proteomes" id="UP000187209"/>
    </source>
</evidence>
<dbReference type="PANTHER" id="PTHR24174">
    <property type="entry name" value="ANKYRIN REPEAT AND STERILE ALPHA MOTIF DOMAIN-CONTAINING PROTEIN 1"/>
    <property type="match status" value="1"/>
</dbReference>
<protein>
    <recommendedName>
        <fullName evidence="4">SAM domain-containing protein</fullName>
    </recommendedName>
</protein>
<comment type="caution">
    <text evidence="5">The sequence shown here is derived from an EMBL/GenBank/DDBJ whole genome shotgun (WGS) entry which is preliminary data.</text>
</comment>
<dbReference type="GO" id="GO:0005829">
    <property type="term" value="C:cytosol"/>
    <property type="evidence" value="ECO:0007669"/>
    <property type="project" value="TreeGrafter"/>
</dbReference>
<dbReference type="SUPFAM" id="SSF47769">
    <property type="entry name" value="SAM/Pointed domain"/>
    <property type="match status" value="2"/>
</dbReference>
<keyword evidence="1" id="KW-0677">Repeat</keyword>
<feature type="domain" description="SAM" evidence="4">
    <location>
        <begin position="276"/>
        <end position="348"/>
    </location>
</feature>
<dbReference type="EMBL" id="MPUH01001359">
    <property type="protein sequence ID" value="OMJ68260.1"/>
    <property type="molecule type" value="Genomic_DNA"/>
</dbReference>
<gene>
    <name evidence="5" type="ORF">SteCoe_34342</name>
</gene>
<dbReference type="InterPro" id="IPR001660">
    <property type="entry name" value="SAM"/>
</dbReference>
<feature type="repeat" description="ANK" evidence="3">
    <location>
        <begin position="107"/>
        <end position="139"/>
    </location>
</feature>
<proteinExistence type="predicted"/>
<dbReference type="PROSITE" id="PS50088">
    <property type="entry name" value="ANK_REPEAT"/>
    <property type="match status" value="3"/>
</dbReference>
<keyword evidence="6" id="KW-1185">Reference proteome</keyword>
<keyword evidence="2 3" id="KW-0040">ANK repeat</keyword>
<dbReference type="PROSITE" id="PS50297">
    <property type="entry name" value="ANK_REP_REGION"/>
    <property type="match status" value="3"/>
</dbReference>
<dbReference type="CDD" id="cd09487">
    <property type="entry name" value="SAM_superfamily"/>
    <property type="match status" value="1"/>
</dbReference>
<organism evidence="5 6">
    <name type="scientific">Stentor coeruleus</name>
    <dbReference type="NCBI Taxonomy" id="5963"/>
    <lineage>
        <taxon>Eukaryota</taxon>
        <taxon>Sar</taxon>
        <taxon>Alveolata</taxon>
        <taxon>Ciliophora</taxon>
        <taxon>Postciliodesmatophora</taxon>
        <taxon>Heterotrichea</taxon>
        <taxon>Heterotrichida</taxon>
        <taxon>Stentoridae</taxon>
        <taxon>Stentor</taxon>
    </lineage>
</organism>
<dbReference type="SMART" id="SM00248">
    <property type="entry name" value="ANK"/>
    <property type="match status" value="3"/>
</dbReference>
<evidence type="ECO:0000313" key="5">
    <source>
        <dbReference type="EMBL" id="OMJ68260.1"/>
    </source>
</evidence>
<dbReference type="InterPro" id="IPR013761">
    <property type="entry name" value="SAM/pointed_sf"/>
</dbReference>
<dbReference type="PANTHER" id="PTHR24174:SF1">
    <property type="entry name" value="IP14385P"/>
    <property type="match status" value="1"/>
</dbReference>
<dbReference type="Pfam" id="PF07647">
    <property type="entry name" value="SAM_2"/>
    <property type="match status" value="1"/>
</dbReference>
<dbReference type="PROSITE" id="PS50105">
    <property type="entry name" value="SAM_DOMAIN"/>
    <property type="match status" value="1"/>
</dbReference>
<dbReference type="InterPro" id="IPR036770">
    <property type="entry name" value="Ankyrin_rpt-contain_sf"/>
</dbReference>
<dbReference type="AlphaFoldDB" id="A0A1R2AV32"/>
<dbReference type="SUPFAM" id="SSF48403">
    <property type="entry name" value="Ankyrin repeat"/>
    <property type="match status" value="1"/>
</dbReference>
<sequence length="359" mass="40542">MNNINEALDFHSASTCIIIGDHINFKFILSQNPTLLSEKEFGETLLHIAADNSQYEIAEFLLSLGQNPDIQNDSGESPLHLAIFRSSKRIINLLLSHKANPNILNKDHKSPLHYAAEYKDPEAIKGLLLHGASPTLMDINNMTPIDLADDLACLFPQRYPMPMISEVSPTEELISTINSLEHSTIKAGGFDYRVKTKRHSFKEELFDFLSSISLDKHYKSMVSSGFDNLQGLLLQMKTQNPVSHKVLKSIGIEKSGDRSKIIVNLFKFSVETESNQEFATVYGFLDEIDLTCYYKNFLDCGFDNIVFLFENANNGKGLSDEILQNKVGIYKTGHRMRIVSAIEYYSAKHLKNSSRCFLF</sequence>
<dbReference type="SMART" id="SM00454">
    <property type="entry name" value="SAM"/>
    <property type="match status" value="2"/>
</dbReference>
<evidence type="ECO:0000256" key="2">
    <source>
        <dbReference type="ARBA" id="ARBA00023043"/>
    </source>
</evidence>